<dbReference type="GO" id="GO:0010181">
    <property type="term" value="F:FMN binding"/>
    <property type="evidence" value="ECO:0007669"/>
    <property type="project" value="InterPro"/>
</dbReference>
<dbReference type="GO" id="GO:0003959">
    <property type="term" value="F:NADPH dehydrogenase activity"/>
    <property type="evidence" value="ECO:0007669"/>
    <property type="project" value="TreeGrafter"/>
</dbReference>
<evidence type="ECO:0000313" key="2">
    <source>
        <dbReference type="EMBL" id="KAF2460301.1"/>
    </source>
</evidence>
<dbReference type="EMBL" id="MU001673">
    <property type="protein sequence ID" value="KAF2460301.1"/>
    <property type="molecule type" value="Genomic_DNA"/>
</dbReference>
<name>A0A6A6P8F8_9PEZI</name>
<accession>A0A6A6P8F8</accession>
<protein>
    <submittedName>
        <fullName evidence="2">NADH flavin oxidoreductase/12-oxophytodienoate reductase</fullName>
    </submittedName>
</protein>
<feature type="domain" description="NADH:flavin oxidoreductase/NADH oxidase N-terminal" evidence="1">
    <location>
        <begin position="15"/>
        <end position="355"/>
    </location>
</feature>
<dbReference type="Gene3D" id="3.20.20.70">
    <property type="entry name" value="Aldolase class I"/>
    <property type="match status" value="1"/>
</dbReference>
<dbReference type="OrthoDB" id="276546at2759"/>
<reference evidence="2" key="1">
    <citation type="journal article" date="2020" name="Stud. Mycol.">
        <title>101 Dothideomycetes genomes: a test case for predicting lifestyles and emergence of pathogens.</title>
        <authorList>
            <person name="Haridas S."/>
            <person name="Albert R."/>
            <person name="Binder M."/>
            <person name="Bloem J."/>
            <person name="Labutti K."/>
            <person name="Salamov A."/>
            <person name="Andreopoulos B."/>
            <person name="Baker S."/>
            <person name="Barry K."/>
            <person name="Bills G."/>
            <person name="Bluhm B."/>
            <person name="Cannon C."/>
            <person name="Castanera R."/>
            <person name="Culley D."/>
            <person name="Daum C."/>
            <person name="Ezra D."/>
            <person name="Gonzalez J."/>
            <person name="Henrissat B."/>
            <person name="Kuo A."/>
            <person name="Liang C."/>
            <person name="Lipzen A."/>
            <person name="Lutzoni F."/>
            <person name="Magnuson J."/>
            <person name="Mondo S."/>
            <person name="Nolan M."/>
            <person name="Ohm R."/>
            <person name="Pangilinan J."/>
            <person name="Park H.-J."/>
            <person name="Ramirez L."/>
            <person name="Alfaro M."/>
            <person name="Sun H."/>
            <person name="Tritt A."/>
            <person name="Yoshinaga Y."/>
            <person name="Zwiers L.-H."/>
            <person name="Turgeon B."/>
            <person name="Goodwin S."/>
            <person name="Spatafora J."/>
            <person name="Crous P."/>
            <person name="Grigoriev I."/>
        </authorList>
    </citation>
    <scope>NUCLEOTIDE SEQUENCE</scope>
    <source>
        <strain evidence="2">ATCC 16933</strain>
    </source>
</reference>
<dbReference type="PANTHER" id="PTHR22893">
    <property type="entry name" value="NADH OXIDOREDUCTASE-RELATED"/>
    <property type="match status" value="1"/>
</dbReference>
<evidence type="ECO:0000313" key="3">
    <source>
        <dbReference type="Proteomes" id="UP000799766"/>
    </source>
</evidence>
<evidence type="ECO:0000259" key="1">
    <source>
        <dbReference type="Pfam" id="PF00724"/>
    </source>
</evidence>
<dbReference type="InterPro" id="IPR045247">
    <property type="entry name" value="Oye-like"/>
</dbReference>
<organism evidence="2 3">
    <name type="scientific">Lineolata rhizophorae</name>
    <dbReference type="NCBI Taxonomy" id="578093"/>
    <lineage>
        <taxon>Eukaryota</taxon>
        <taxon>Fungi</taxon>
        <taxon>Dikarya</taxon>
        <taxon>Ascomycota</taxon>
        <taxon>Pezizomycotina</taxon>
        <taxon>Dothideomycetes</taxon>
        <taxon>Dothideomycetes incertae sedis</taxon>
        <taxon>Lineolatales</taxon>
        <taxon>Lineolataceae</taxon>
        <taxon>Lineolata</taxon>
    </lineage>
</organism>
<sequence length="392" mass="43119">MGSLPNATNAASSTKLFQPLRLGANTLSHRVVLAPLTRFRATTMTHIPLPMVAEYYAQRASSQPGGLLITEATFISPRASGYPNPPAIWNDEQITAWKRVTEAVHARGGIIFMQLWALGRVAVPEVLAQEGELVGQKLDLVSAGDLAAAEDKPKPRPLTEDEIWGYVGDFATAAKNAVERAGFDGIEIHGANGYLVDQFIQDVSNNRTDAWGGSIENRARFPIEIAKAVAKEVGPERTAIRLSPYSEFQGMRMEDPVPQFSAVLEGLKPLGLAYVHMVEARVSGNIDVDTDASLEWAIKVWDNASPMLLAGGYLPDGARETVDEKYPNYDLAIVFGRYFISNPDLPFRVKNGIPLAKYNRDTFYNAQGERGYIDEPFSKEFMESEWGKKVLA</sequence>
<dbReference type="Proteomes" id="UP000799766">
    <property type="component" value="Unassembled WGS sequence"/>
</dbReference>
<dbReference type="FunFam" id="3.20.20.70:FF:000138">
    <property type="entry name" value="NADPH dehydrogenase 1"/>
    <property type="match status" value="1"/>
</dbReference>
<proteinExistence type="predicted"/>
<gene>
    <name evidence="2" type="ORF">BDY21DRAFT_280118</name>
</gene>
<dbReference type="PANTHER" id="PTHR22893:SF91">
    <property type="entry name" value="NADPH DEHYDROGENASE 2-RELATED"/>
    <property type="match status" value="1"/>
</dbReference>
<dbReference type="SUPFAM" id="SSF51395">
    <property type="entry name" value="FMN-linked oxidoreductases"/>
    <property type="match status" value="1"/>
</dbReference>
<dbReference type="InterPro" id="IPR013785">
    <property type="entry name" value="Aldolase_TIM"/>
</dbReference>
<keyword evidence="3" id="KW-1185">Reference proteome</keyword>
<dbReference type="InterPro" id="IPR001155">
    <property type="entry name" value="OxRdtase_FMN_N"/>
</dbReference>
<dbReference type="Pfam" id="PF00724">
    <property type="entry name" value="Oxidored_FMN"/>
    <property type="match status" value="1"/>
</dbReference>
<dbReference type="AlphaFoldDB" id="A0A6A6P8F8"/>
<dbReference type="CDD" id="cd02933">
    <property type="entry name" value="OYE_like_FMN"/>
    <property type="match status" value="1"/>
</dbReference>